<dbReference type="InterPro" id="IPR001789">
    <property type="entry name" value="Sig_transdc_resp-reg_receiver"/>
</dbReference>
<evidence type="ECO:0000256" key="2">
    <source>
        <dbReference type="ARBA" id="ARBA00023012"/>
    </source>
</evidence>
<accession>A0A7X0WSH4</accession>
<gene>
    <name evidence="6" type="ORF">HB836_06195</name>
</gene>
<dbReference type="SUPFAM" id="SSF52172">
    <property type="entry name" value="CheY-like"/>
    <property type="match status" value="1"/>
</dbReference>
<dbReference type="SMART" id="SM00448">
    <property type="entry name" value="REC"/>
    <property type="match status" value="1"/>
</dbReference>
<dbReference type="GO" id="GO:0006355">
    <property type="term" value="P:regulation of DNA-templated transcription"/>
    <property type="evidence" value="ECO:0007669"/>
    <property type="project" value="InterPro"/>
</dbReference>
<evidence type="ECO:0000256" key="3">
    <source>
        <dbReference type="ARBA" id="ARBA00023015"/>
    </source>
</evidence>
<proteinExistence type="predicted"/>
<dbReference type="InterPro" id="IPR001867">
    <property type="entry name" value="OmpR/PhoB-type_DNA-bd"/>
</dbReference>
<dbReference type="PANTHER" id="PTHR48111:SF21">
    <property type="entry name" value="DNA-BINDING DUAL MASTER TRANSCRIPTIONAL REGULATOR RPAA"/>
    <property type="match status" value="1"/>
</dbReference>
<dbReference type="RefSeq" id="WP_185405774.1">
    <property type="nucleotide sequence ID" value="NZ_JAARPT010000003.1"/>
</dbReference>
<dbReference type="Proteomes" id="UP000544413">
    <property type="component" value="Unassembled WGS sequence"/>
</dbReference>
<evidence type="ECO:0000256" key="4">
    <source>
        <dbReference type="ARBA" id="ARBA00023125"/>
    </source>
</evidence>
<dbReference type="Pfam" id="PF00486">
    <property type="entry name" value="Trans_reg_C"/>
    <property type="match status" value="1"/>
</dbReference>
<evidence type="ECO:0000256" key="5">
    <source>
        <dbReference type="ARBA" id="ARBA00023163"/>
    </source>
</evidence>
<name>A0A7X0WSH4_9LIST</name>
<keyword evidence="1" id="KW-0597">Phosphoprotein</keyword>
<dbReference type="AlphaFoldDB" id="A0A7X0WSH4"/>
<protein>
    <submittedName>
        <fullName evidence="6">Response regulator transcription factor</fullName>
    </submittedName>
</protein>
<dbReference type="Gene3D" id="3.40.50.2300">
    <property type="match status" value="1"/>
</dbReference>
<comment type="caution">
    <text evidence="6">The sequence shown here is derived from an EMBL/GenBank/DDBJ whole genome shotgun (WGS) entry which is preliminary data.</text>
</comment>
<evidence type="ECO:0000313" key="7">
    <source>
        <dbReference type="Proteomes" id="UP000544413"/>
    </source>
</evidence>
<dbReference type="SMART" id="SM00862">
    <property type="entry name" value="Trans_reg_C"/>
    <property type="match status" value="1"/>
</dbReference>
<dbReference type="InterPro" id="IPR011006">
    <property type="entry name" value="CheY-like_superfamily"/>
</dbReference>
<keyword evidence="4" id="KW-0238">DNA-binding</keyword>
<dbReference type="GO" id="GO:0005829">
    <property type="term" value="C:cytosol"/>
    <property type="evidence" value="ECO:0007669"/>
    <property type="project" value="TreeGrafter"/>
</dbReference>
<dbReference type="InterPro" id="IPR036388">
    <property type="entry name" value="WH-like_DNA-bd_sf"/>
</dbReference>
<dbReference type="PANTHER" id="PTHR48111">
    <property type="entry name" value="REGULATOR OF RPOS"/>
    <property type="match status" value="1"/>
</dbReference>
<dbReference type="GO" id="GO:0000156">
    <property type="term" value="F:phosphorelay response regulator activity"/>
    <property type="evidence" value="ECO:0007669"/>
    <property type="project" value="TreeGrafter"/>
</dbReference>
<dbReference type="FunFam" id="3.40.50.2300:FF:000001">
    <property type="entry name" value="DNA-binding response regulator PhoB"/>
    <property type="match status" value="1"/>
</dbReference>
<organism evidence="6 7">
    <name type="scientific">Listeria booriae</name>
    <dbReference type="NCBI Taxonomy" id="1552123"/>
    <lineage>
        <taxon>Bacteria</taxon>
        <taxon>Bacillati</taxon>
        <taxon>Bacillota</taxon>
        <taxon>Bacilli</taxon>
        <taxon>Bacillales</taxon>
        <taxon>Listeriaceae</taxon>
        <taxon>Listeria</taxon>
    </lineage>
</organism>
<keyword evidence="2" id="KW-0902">Two-component regulatory system</keyword>
<dbReference type="EMBL" id="JAARPT010000003">
    <property type="protein sequence ID" value="MBC1401185.1"/>
    <property type="molecule type" value="Genomic_DNA"/>
</dbReference>
<dbReference type="GO" id="GO:0032993">
    <property type="term" value="C:protein-DNA complex"/>
    <property type="evidence" value="ECO:0007669"/>
    <property type="project" value="TreeGrafter"/>
</dbReference>
<evidence type="ECO:0000313" key="6">
    <source>
        <dbReference type="EMBL" id="MBC1401185.1"/>
    </source>
</evidence>
<dbReference type="Gene3D" id="1.10.10.10">
    <property type="entry name" value="Winged helix-like DNA-binding domain superfamily/Winged helix DNA-binding domain"/>
    <property type="match status" value="1"/>
</dbReference>
<reference evidence="6 7" key="1">
    <citation type="submission" date="2020-03" db="EMBL/GenBank/DDBJ databases">
        <title>Soil Listeria distribution.</title>
        <authorList>
            <person name="Liao J."/>
            <person name="Wiedmann M."/>
        </authorList>
    </citation>
    <scope>NUCLEOTIDE SEQUENCE [LARGE SCALE GENOMIC DNA]</scope>
    <source>
        <strain evidence="6 7">FSL L7-1658</strain>
    </source>
</reference>
<dbReference type="PROSITE" id="PS50110">
    <property type="entry name" value="RESPONSE_REGULATORY"/>
    <property type="match status" value="1"/>
</dbReference>
<dbReference type="CDD" id="cd00383">
    <property type="entry name" value="trans_reg_C"/>
    <property type="match status" value="1"/>
</dbReference>
<sequence length="220" mass="25736">MEYKILLIEDQKDIREAIKSFLTREGYDVIDTESGERGLELFHLYKFHLVLLDIMLPNISGEEVMKDIRKESDVPIIIISSLSDETFQLSAYAERADDYVVKPFSMNILAYKVSSVLRRVYAQEADIVVYEGIRLVVNNYEVYYNSKPVTLTAKEFELLQTMLLTKGKIYTREELIDIIWGYSYLGDTRTIDMHIKNLRKKFFPELISTVKGVGYRIERF</sequence>
<keyword evidence="5" id="KW-0804">Transcription</keyword>
<dbReference type="Pfam" id="PF00072">
    <property type="entry name" value="Response_reg"/>
    <property type="match status" value="1"/>
</dbReference>
<evidence type="ECO:0000256" key="1">
    <source>
        <dbReference type="ARBA" id="ARBA00022553"/>
    </source>
</evidence>
<dbReference type="CDD" id="cd17574">
    <property type="entry name" value="REC_OmpR"/>
    <property type="match status" value="1"/>
</dbReference>
<keyword evidence="3" id="KW-0805">Transcription regulation</keyword>
<dbReference type="PROSITE" id="PS51755">
    <property type="entry name" value="OMPR_PHOB"/>
    <property type="match status" value="1"/>
</dbReference>
<dbReference type="InterPro" id="IPR039420">
    <property type="entry name" value="WalR-like"/>
</dbReference>
<dbReference type="GO" id="GO:0000976">
    <property type="term" value="F:transcription cis-regulatory region binding"/>
    <property type="evidence" value="ECO:0007669"/>
    <property type="project" value="TreeGrafter"/>
</dbReference>